<evidence type="ECO:0000313" key="3">
    <source>
        <dbReference type="Proteomes" id="UP000785679"/>
    </source>
</evidence>
<dbReference type="InterPro" id="IPR032675">
    <property type="entry name" value="LRR_dom_sf"/>
</dbReference>
<dbReference type="PROSITE" id="PS51450">
    <property type="entry name" value="LRR"/>
    <property type="match status" value="1"/>
</dbReference>
<evidence type="ECO:0000313" key="2">
    <source>
        <dbReference type="EMBL" id="TNV71209.1"/>
    </source>
</evidence>
<gene>
    <name evidence="2" type="ORF">FGO68_gene1623</name>
</gene>
<accession>A0A8J8SUK3</accession>
<dbReference type="PANTHER" id="PTHR24111">
    <property type="entry name" value="LEUCINE-RICH REPEAT-CONTAINING PROTEIN 34"/>
    <property type="match status" value="1"/>
</dbReference>
<dbReference type="OrthoDB" id="290471at2759"/>
<dbReference type="PANTHER" id="PTHR24111:SF0">
    <property type="entry name" value="LEUCINE-RICH REPEAT-CONTAINING PROTEIN"/>
    <property type="match status" value="1"/>
</dbReference>
<dbReference type="AlphaFoldDB" id="A0A8J8SUK3"/>
<comment type="caution">
    <text evidence="2">The sequence shown here is derived from an EMBL/GenBank/DDBJ whole genome shotgun (WGS) entry which is preliminary data.</text>
</comment>
<dbReference type="EMBL" id="RRYP01030290">
    <property type="protein sequence ID" value="TNV71209.1"/>
    <property type="molecule type" value="Genomic_DNA"/>
</dbReference>
<name>A0A8J8SUK3_HALGN</name>
<dbReference type="InterPro" id="IPR052201">
    <property type="entry name" value="LRR-containing_regulator"/>
</dbReference>
<keyword evidence="1" id="KW-0677">Repeat</keyword>
<keyword evidence="3" id="KW-1185">Reference proteome</keyword>
<dbReference type="SUPFAM" id="SSF52047">
    <property type="entry name" value="RNI-like"/>
    <property type="match status" value="1"/>
</dbReference>
<dbReference type="Proteomes" id="UP000785679">
    <property type="component" value="Unassembled WGS sequence"/>
</dbReference>
<dbReference type="Gene3D" id="3.80.10.10">
    <property type="entry name" value="Ribonuclease Inhibitor"/>
    <property type="match status" value="1"/>
</dbReference>
<dbReference type="InterPro" id="IPR001611">
    <property type="entry name" value="Leu-rich_rpt"/>
</dbReference>
<organism evidence="2 3">
    <name type="scientific">Halteria grandinella</name>
    <dbReference type="NCBI Taxonomy" id="5974"/>
    <lineage>
        <taxon>Eukaryota</taxon>
        <taxon>Sar</taxon>
        <taxon>Alveolata</taxon>
        <taxon>Ciliophora</taxon>
        <taxon>Intramacronucleata</taxon>
        <taxon>Spirotrichea</taxon>
        <taxon>Stichotrichia</taxon>
        <taxon>Sporadotrichida</taxon>
        <taxon>Halteriidae</taxon>
        <taxon>Halteria</taxon>
    </lineage>
</organism>
<protein>
    <submittedName>
        <fullName evidence="2">Uncharacterized protein</fullName>
    </submittedName>
</protein>
<proteinExistence type="predicted"/>
<sequence length="176" mass="19328">MKSIHLKGVHINEQTMNTVSVAIKKNMTLQAIILEDAGITDEGALSLSIGLQSNTLIHSLSLPRNQLTSAGLEHIIDCLDVNQNLTDLDLRDNLITDIPSSLNTYLQTETSSIRSLLLNGNPLQARSVAQLLSSLSQNTSVLQLGVKLVRHYIVTILRCLSINHCFNHSRVNIGIR</sequence>
<reference evidence="2" key="1">
    <citation type="submission" date="2019-06" db="EMBL/GenBank/DDBJ databases">
        <authorList>
            <person name="Zheng W."/>
        </authorList>
    </citation>
    <scope>NUCLEOTIDE SEQUENCE</scope>
    <source>
        <strain evidence="2">QDHG01</strain>
    </source>
</reference>
<dbReference type="SMART" id="SM00368">
    <property type="entry name" value="LRR_RI"/>
    <property type="match status" value="3"/>
</dbReference>
<dbReference type="Pfam" id="PF13516">
    <property type="entry name" value="LRR_6"/>
    <property type="match status" value="2"/>
</dbReference>
<evidence type="ECO:0000256" key="1">
    <source>
        <dbReference type="ARBA" id="ARBA00022737"/>
    </source>
</evidence>